<evidence type="ECO:0000256" key="3">
    <source>
        <dbReference type="ARBA" id="ARBA00022691"/>
    </source>
</evidence>
<evidence type="ECO:0000313" key="6">
    <source>
        <dbReference type="EMBL" id="KAK8939126.1"/>
    </source>
</evidence>
<evidence type="ECO:0000256" key="1">
    <source>
        <dbReference type="ARBA" id="ARBA00022603"/>
    </source>
</evidence>
<proteinExistence type="predicted"/>
<dbReference type="SUPFAM" id="SSF53335">
    <property type="entry name" value="S-adenosyl-L-methionine-dependent methyltransferases"/>
    <property type="match status" value="1"/>
</dbReference>
<keyword evidence="3" id="KW-0949">S-adenosyl-L-methionine</keyword>
<gene>
    <name evidence="6" type="primary">UBC36</name>
    <name evidence="6" type="ORF">KSP39_PZI011610</name>
</gene>
<dbReference type="GO" id="GO:0070476">
    <property type="term" value="P:rRNA (guanine-N7)-methylation"/>
    <property type="evidence" value="ECO:0007669"/>
    <property type="project" value="InterPro"/>
</dbReference>
<dbReference type="Proteomes" id="UP001418222">
    <property type="component" value="Unassembled WGS sequence"/>
</dbReference>
<reference evidence="6 7" key="1">
    <citation type="journal article" date="2022" name="Nat. Plants">
        <title>Genomes of leafy and leafless Platanthera orchids illuminate the evolution of mycoheterotrophy.</title>
        <authorList>
            <person name="Li M.H."/>
            <person name="Liu K.W."/>
            <person name="Li Z."/>
            <person name="Lu H.C."/>
            <person name="Ye Q.L."/>
            <person name="Zhang D."/>
            <person name="Wang J.Y."/>
            <person name="Li Y.F."/>
            <person name="Zhong Z.M."/>
            <person name="Liu X."/>
            <person name="Yu X."/>
            <person name="Liu D.K."/>
            <person name="Tu X.D."/>
            <person name="Liu B."/>
            <person name="Hao Y."/>
            <person name="Liao X.Y."/>
            <person name="Jiang Y.T."/>
            <person name="Sun W.H."/>
            <person name="Chen J."/>
            <person name="Chen Y.Q."/>
            <person name="Ai Y."/>
            <person name="Zhai J.W."/>
            <person name="Wu S.S."/>
            <person name="Zhou Z."/>
            <person name="Hsiao Y.Y."/>
            <person name="Wu W.L."/>
            <person name="Chen Y.Y."/>
            <person name="Lin Y.F."/>
            <person name="Hsu J.L."/>
            <person name="Li C.Y."/>
            <person name="Wang Z.W."/>
            <person name="Zhao X."/>
            <person name="Zhong W.Y."/>
            <person name="Ma X.K."/>
            <person name="Ma L."/>
            <person name="Huang J."/>
            <person name="Chen G.Z."/>
            <person name="Huang M.Z."/>
            <person name="Huang L."/>
            <person name="Peng D.H."/>
            <person name="Luo Y.B."/>
            <person name="Zou S.Q."/>
            <person name="Chen S.P."/>
            <person name="Lan S."/>
            <person name="Tsai W.C."/>
            <person name="Van de Peer Y."/>
            <person name="Liu Z.J."/>
        </authorList>
    </citation>
    <scope>NUCLEOTIDE SEQUENCE [LARGE SCALE GENOMIC DNA]</scope>
    <source>
        <strain evidence="6">Lor287</strain>
    </source>
</reference>
<evidence type="ECO:0000313" key="7">
    <source>
        <dbReference type="Proteomes" id="UP001418222"/>
    </source>
</evidence>
<sequence length="307" mass="34261">MEISLPKGKGEDRESCSDDDDDVRDVDGKQTVGIYDRHRPTKRTKITKKGKGKAWVIKKKNQMRNKGSDFMVSRHEIGAWAWGYTTTGMISNGMLGLLIGVCRFIIFVENLARIDGFRAPGISTSPSEENMCYFNVMILGPSQPPYEGCGSGISGETLSEYEHHWIGFDISQSMLDVALEREVEGDLLLADMGAGVTWLEINVEACVATSFWKRGDEAFRASSWPGRGTAKKGIDVVDVHTIRGGCLSRDGDCSFDGDSTMEKGVWRTEAGIWWRYMRADARRCGVACGSLVSRRRKVNDLVDQHWR</sequence>
<evidence type="ECO:0000259" key="5">
    <source>
        <dbReference type="Pfam" id="PF12589"/>
    </source>
</evidence>
<keyword evidence="1" id="KW-0489">Methyltransferase</keyword>
<dbReference type="InterPro" id="IPR022238">
    <property type="entry name" value="Bud23_C"/>
</dbReference>
<accession>A0AAP0BIF3</accession>
<dbReference type="PANTHER" id="PTHR12734:SF0">
    <property type="entry name" value="18S RRNA (GUANINE-N(7))-METHYLTRANSFERASE-RELATED"/>
    <property type="match status" value="1"/>
</dbReference>
<name>A0AAP0BIF3_9ASPA</name>
<keyword evidence="2" id="KW-0808">Transferase</keyword>
<organism evidence="6 7">
    <name type="scientific">Platanthera zijinensis</name>
    <dbReference type="NCBI Taxonomy" id="2320716"/>
    <lineage>
        <taxon>Eukaryota</taxon>
        <taxon>Viridiplantae</taxon>
        <taxon>Streptophyta</taxon>
        <taxon>Embryophyta</taxon>
        <taxon>Tracheophyta</taxon>
        <taxon>Spermatophyta</taxon>
        <taxon>Magnoliopsida</taxon>
        <taxon>Liliopsida</taxon>
        <taxon>Asparagales</taxon>
        <taxon>Orchidaceae</taxon>
        <taxon>Orchidoideae</taxon>
        <taxon>Orchideae</taxon>
        <taxon>Orchidinae</taxon>
        <taxon>Platanthera</taxon>
    </lineage>
</organism>
<feature type="region of interest" description="Disordered" evidence="4">
    <location>
        <begin position="1"/>
        <end position="31"/>
    </location>
</feature>
<feature type="domain" description="18S rRNA (guanine(1575)-N(7))-methyltransferase Bud23 C-terminal" evidence="5">
    <location>
        <begin position="4"/>
        <end position="69"/>
    </location>
</feature>
<dbReference type="Pfam" id="PF12589">
    <property type="entry name" value="WBS_methylT"/>
    <property type="match status" value="1"/>
</dbReference>
<dbReference type="Gene3D" id="3.40.50.150">
    <property type="entry name" value="Vaccinia Virus protein VP39"/>
    <property type="match status" value="1"/>
</dbReference>
<evidence type="ECO:0000256" key="4">
    <source>
        <dbReference type="SAM" id="MobiDB-lite"/>
    </source>
</evidence>
<evidence type="ECO:0000256" key="2">
    <source>
        <dbReference type="ARBA" id="ARBA00022679"/>
    </source>
</evidence>
<dbReference type="PANTHER" id="PTHR12734">
    <property type="entry name" value="METHYLTRANSFERASE-RELATED"/>
    <property type="match status" value="1"/>
</dbReference>
<keyword evidence="7" id="KW-1185">Reference proteome</keyword>
<dbReference type="EMBL" id="JBBWWQ010000009">
    <property type="protein sequence ID" value="KAK8939126.1"/>
    <property type="molecule type" value="Genomic_DNA"/>
</dbReference>
<dbReference type="InterPro" id="IPR029063">
    <property type="entry name" value="SAM-dependent_MTases_sf"/>
</dbReference>
<protein>
    <submittedName>
        <fullName evidence="6">Ubiquitin-conjugating enzyme E2 36</fullName>
    </submittedName>
</protein>
<comment type="caution">
    <text evidence="6">The sequence shown here is derived from an EMBL/GenBank/DDBJ whole genome shotgun (WGS) entry which is preliminary data.</text>
</comment>
<dbReference type="InterPro" id="IPR039769">
    <property type="entry name" value="Bud23-like"/>
</dbReference>
<dbReference type="GO" id="GO:0016435">
    <property type="term" value="F:rRNA (guanine) methyltransferase activity"/>
    <property type="evidence" value="ECO:0007669"/>
    <property type="project" value="InterPro"/>
</dbReference>
<dbReference type="GO" id="GO:0005730">
    <property type="term" value="C:nucleolus"/>
    <property type="evidence" value="ECO:0007669"/>
    <property type="project" value="TreeGrafter"/>
</dbReference>
<dbReference type="AlphaFoldDB" id="A0AAP0BIF3"/>